<name>A0A0A9HAT5_ARUDO</name>
<accession>A0A0A9HAT5</accession>
<dbReference type="EMBL" id="GBRH01164972">
    <property type="protein sequence ID" value="JAE32924.1"/>
    <property type="molecule type" value="Transcribed_RNA"/>
</dbReference>
<organism evidence="1">
    <name type="scientific">Arundo donax</name>
    <name type="common">Giant reed</name>
    <name type="synonym">Donax arundinaceus</name>
    <dbReference type="NCBI Taxonomy" id="35708"/>
    <lineage>
        <taxon>Eukaryota</taxon>
        <taxon>Viridiplantae</taxon>
        <taxon>Streptophyta</taxon>
        <taxon>Embryophyta</taxon>
        <taxon>Tracheophyta</taxon>
        <taxon>Spermatophyta</taxon>
        <taxon>Magnoliopsida</taxon>
        <taxon>Liliopsida</taxon>
        <taxon>Poales</taxon>
        <taxon>Poaceae</taxon>
        <taxon>PACMAD clade</taxon>
        <taxon>Arundinoideae</taxon>
        <taxon>Arundineae</taxon>
        <taxon>Arundo</taxon>
    </lineage>
</organism>
<protein>
    <submittedName>
        <fullName evidence="1">Uncharacterized protein</fullName>
    </submittedName>
</protein>
<dbReference type="AlphaFoldDB" id="A0A0A9HAT5"/>
<proteinExistence type="predicted"/>
<evidence type="ECO:0000313" key="1">
    <source>
        <dbReference type="EMBL" id="JAE32924.1"/>
    </source>
</evidence>
<sequence>MKLGAQIDCFFAQQAVCDEAWGSMIVSLLDKLCVTTAKTSLIESLLPWLLRLFTTSESLLHGCFTCFLYFPPWFCVLSERSET</sequence>
<reference evidence="1" key="1">
    <citation type="submission" date="2014-09" db="EMBL/GenBank/DDBJ databases">
        <authorList>
            <person name="Magalhaes I.L.F."/>
            <person name="Oliveira U."/>
            <person name="Santos F.R."/>
            <person name="Vidigal T.H.D.A."/>
            <person name="Brescovit A.D."/>
            <person name="Santos A.J."/>
        </authorList>
    </citation>
    <scope>NUCLEOTIDE SEQUENCE</scope>
    <source>
        <tissue evidence="1">Shoot tissue taken approximately 20 cm above the soil surface</tissue>
    </source>
</reference>
<reference evidence="1" key="2">
    <citation type="journal article" date="2015" name="Data Brief">
        <title>Shoot transcriptome of the giant reed, Arundo donax.</title>
        <authorList>
            <person name="Barrero R.A."/>
            <person name="Guerrero F.D."/>
            <person name="Moolhuijzen P."/>
            <person name="Goolsby J.A."/>
            <person name="Tidwell J."/>
            <person name="Bellgard S.E."/>
            <person name="Bellgard M.I."/>
        </authorList>
    </citation>
    <scope>NUCLEOTIDE SEQUENCE</scope>
    <source>
        <tissue evidence="1">Shoot tissue taken approximately 20 cm above the soil surface</tissue>
    </source>
</reference>